<proteinExistence type="predicted"/>
<evidence type="ECO:0000259" key="1">
    <source>
        <dbReference type="Pfam" id="PF21793"/>
    </source>
</evidence>
<gene>
    <name evidence="2" type="ORF">M5X12_29475</name>
</gene>
<dbReference type="RefSeq" id="WP_005545921.1">
    <property type="nucleotide sequence ID" value="NZ_JAKOBS010000018.1"/>
</dbReference>
<organism evidence="2 3">
    <name type="scientific">Paenibacillus alvei</name>
    <name type="common">Bacillus alvei</name>
    <dbReference type="NCBI Taxonomy" id="44250"/>
    <lineage>
        <taxon>Bacteria</taxon>
        <taxon>Bacillati</taxon>
        <taxon>Bacillota</taxon>
        <taxon>Bacilli</taxon>
        <taxon>Bacillales</taxon>
        <taxon>Paenibacillaceae</taxon>
        <taxon>Paenibacillus</taxon>
    </lineage>
</organism>
<dbReference type="InterPro" id="IPR049242">
    <property type="entry name" value="DUF6877"/>
</dbReference>
<reference evidence="2 3" key="1">
    <citation type="submission" date="2022-05" db="EMBL/GenBank/DDBJ databases">
        <title>Genome Sequencing of Bee-Associated Microbes.</title>
        <authorList>
            <person name="Dunlap C."/>
        </authorList>
    </citation>
    <scope>NUCLEOTIDE SEQUENCE [LARGE SCALE GENOMIC DNA]</scope>
    <source>
        <strain evidence="2 3">NRRL B-04010</strain>
    </source>
</reference>
<dbReference type="GeneID" id="94489152"/>
<dbReference type="Proteomes" id="UP001527181">
    <property type="component" value="Unassembled WGS sequence"/>
</dbReference>
<evidence type="ECO:0000313" key="3">
    <source>
        <dbReference type="Proteomes" id="UP001527181"/>
    </source>
</evidence>
<keyword evidence="3" id="KW-1185">Reference proteome</keyword>
<sequence>MTSPLHEIMMISHLLPTEVLADINQRIGDWLAMGGNESDTYIEQQLNFAKRFLPSQKGDV</sequence>
<dbReference type="Pfam" id="PF21793">
    <property type="entry name" value="DUF6877"/>
    <property type="match status" value="1"/>
</dbReference>
<accession>A0ABT4H6P1</accession>
<feature type="domain" description="DUF6877" evidence="1">
    <location>
        <begin position="3"/>
        <end position="53"/>
    </location>
</feature>
<name>A0ABT4H6P1_PAEAL</name>
<evidence type="ECO:0000313" key="2">
    <source>
        <dbReference type="EMBL" id="MCY9764630.1"/>
    </source>
</evidence>
<dbReference type="EMBL" id="JAMDNP010000095">
    <property type="protein sequence ID" value="MCY9764630.1"/>
    <property type="molecule type" value="Genomic_DNA"/>
</dbReference>
<protein>
    <recommendedName>
        <fullName evidence="1">DUF6877 domain-containing protein</fullName>
    </recommendedName>
</protein>
<comment type="caution">
    <text evidence="2">The sequence shown here is derived from an EMBL/GenBank/DDBJ whole genome shotgun (WGS) entry which is preliminary data.</text>
</comment>